<dbReference type="Gene3D" id="3.40.50.1100">
    <property type="match status" value="2"/>
</dbReference>
<comment type="catalytic activity">
    <reaction evidence="6 8">
        <text>O-phospho-L-homoserine + H2O = L-threonine + phosphate</text>
        <dbReference type="Rhea" id="RHEA:10840"/>
        <dbReference type="ChEBI" id="CHEBI:15377"/>
        <dbReference type="ChEBI" id="CHEBI:43474"/>
        <dbReference type="ChEBI" id="CHEBI:57590"/>
        <dbReference type="ChEBI" id="CHEBI:57926"/>
        <dbReference type="EC" id="4.2.3.1"/>
    </reaction>
</comment>
<dbReference type="InterPro" id="IPR050147">
    <property type="entry name" value="Ser/Thr_Dehydratase"/>
</dbReference>
<dbReference type="RefSeq" id="WP_132416795.1">
    <property type="nucleotide sequence ID" value="NZ_SKFG01000002.1"/>
</dbReference>
<protein>
    <recommendedName>
        <fullName evidence="3 7">Threonine synthase</fullName>
        <ecNumber evidence="7 8">4.2.3.1</ecNumber>
    </recommendedName>
</protein>
<evidence type="ECO:0000313" key="12">
    <source>
        <dbReference type="EMBL" id="TCZ80148.1"/>
    </source>
</evidence>
<dbReference type="InterPro" id="IPR026260">
    <property type="entry name" value="Thr_Synthase_bac/arc"/>
</dbReference>
<dbReference type="InterPro" id="IPR001926">
    <property type="entry name" value="TrpB-like_PALP"/>
</dbReference>
<evidence type="ECO:0000256" key="1">
    <source>
        <dbReference type="ARBA" id="ARBA00001933"/>
    </source>
</evidence>
<dbReference type="PANTHER" id="PTHR48078:SF6">
    <property type="entry name" value="L-THREONINE DEHYDRATASE CATABOLIC TDCB"/>
    <property type="match status" value="1"/>
</dbReference>
<comment type="function">
    <text evidence="8">Catalyzes the gamma-elimination of phosphate from L-phosphohomoserine and the beta-addition of water to produce L-threonine.</text>
</comment>
<dbReference type="Pfam" id="PF00291">
    <property type="entry name" value="PALP"/>
    <property type="match status" value="1"/>
</dbReference>
<dbReference type="UniPathway" id="UPA00050">
    <property type="reaction ID" value="UER00065"/>
</dbReference>
<feature type="modified residue" description="N6-(pyridoxal phosphate)lysine" evidence="10">
    <location>
        <position position="113"/>
    </location>
</feature>
<keyword evidence="8" id="KW-0791">Threonine biosynthesis</keyword>
<evidence type="ECO:0000256" key="2">
    <source>
        <dbReference type="ARBA" id="ARBA00005517"/>
    </source>
</evidence>
<keyword evidence="8" id="KW-0028">Amino-acid biosynthesis</keyword>
<gene>
    <name evidence="12" type="primary">thrC</name>
    <name evidence="12" type="ORF">E0485_04680</name>
</gene>
<proteinExistence type="inferred from homology"/>
<evidence type="ECO:0000256" key="9">
    <source>
        <dbReference type="PIRSR" id="PIRSR038945-1"/>
    </source>
</evidence>
<accession>A0A4R4EP44</accession>
<dbReference type="AlphaFoldDB" id="A0A4R4EP44"/>
<evidence type="ECO:0000259" key="11">
    <source>
        <dbReference type="Pfam" id="PF00291"/>
    </source>
</evidence>
<dbReference type="EC" id="4.2.3.1" evidence="7 8"/>
<dbReference type="InterPro" id="IPR036052">
    <property type="entry name" value="TrpB-like_PALP_sf"/>
</dbReference>
<keyword evidence="13" id="KW-1185">Reference proteome</keyword>
<comment type="caution">
    <text evidence="12">The sequence shown here is derived from an EMBL/GenBank/DDBJ whole genome shotgun (WGS) entry which is preliminary data.</text>
</comment>
<dbReference type="SUPFAM" id="SSF53686">
    <property type="entry name" value="Tryptophan synthase beta subunit-like PLP-dependent enzymes"/>
    <property type="match status" value="1"/>
</dbReference>
<evidence type="ECO:0000256" key="10">
    <source>
        <dbReference type="PIRSR" id="PIRSR038945-2"/>
    </source>
</evidence>
<comment type="similarity">
    <text evidence="2 8">Belongs to the threonine synthase family.</text>
</comment>
<evidence type="ECO:0000256" key="3">
    <source>
        <dbReference type="ARBA" id="ARBA00018679"/>
    </source>
</evidence>
<dbReference type="CDD" id="cd01563">
    <property type="entry name" value="Thr-synth_1"/>
    <property type="match status" value="1"/>
</dbReference>
<dbReference type="GO" id="GO:0006567">
    <property type="term" value="P:L-threonine catabolic process"/>
    <property type="evidence" value="ECO:0007669"/>
    <property type="project" value="TreeGrafter"/>
</dbReference>
<dbReference type="NCBIfam" id="TIGR00260">
    <property type="entry name" value="thrC"/>
    <property type="match status" value="1"/>
</dbReference>
<dbReference type="GO" id="GO:0009097">
    <property type="term" value="P:isoleucine biosynthetic process"/>
    <property type="evidence" value="ECO:0007669"/>
    <property type="project" value="TreeGrafter"/>
</dbReference>
<dbReference type="PANTHER" id="PTHR48078">
    <property type="entry name" value="THREONINE DEHYDRATASE, MITOCHONDRIAL-RELATED"/>
    <property type="match status" value="1"/>
</dbReference>
<name>A0A4R4EP44_9BACL</name>
<feature type="domain" description="Tryptophan synthase beta chain-like PALP" evidence="11">
    <location>
        <begin position="75"/>
        <end position="378"/>
    </location>
</feature>
<organism evidence="12 13">
    <name type="scientific">Paenibacillus albiflavus</name>
    <dbReference type="NCBI Taxonomy" id="2545760"/>
    <lineage>
        <taxon>Bacteria</taxon>
        <taxon>Bacillati</taxon>
        <taxon>Bacillota</taxon>
        <taxon>Bacilli</taxon>
        <taxon>Bacillales</taxon>
        <taxon>Paenibacillaceae</taxon>
        <taxon>Paenibacillus</taxon>
    </lineage>
</organism>
<evidence type="ECO:0000256" key="4">
    <source>
        <dbReference type="ARBA" id="ARBA00022898"/>
    </source>
</evidence>
<dbReference type="GO" id="GO:0004794">
    <property type="term" value="F:threonine deaminase activity"/>
    <property type="evidence" value="ECO:0007669"/>
    <property type="project" value="TreeGrafter"/>
</dbReference>
<feature type="binding site" evidence="9">
    <location>
        <position position="377"/>
    </location>
    <ligand>
        <name>pyridoxal 5'-phosphate</name>
        <dbReference type="ChEBI" id="CHEBI:597326"/>
    </ligand>
</feature>
<evidence type="ECO:0000256" key="7">
    <source>
        <dbReference type="NCBIfam" id="TIGR00260"/>
    </source>
</evidence>
<reference evidence="12 13" key="1">
    <citation type="submission" date="2019-03" db="EMBL/GenBank/DDBJ databases">
        <authorList>
            <person name="Kim M.K.M."/>
        </authorList>
    </citation>
    <scope>NUCLEOTIDE SEQUENCE [LARGE SCALE GENOMIC DNA]</scope>
    <source>
        <strain evidence="12 13">18JY21-1</strain>
    </source>
</reference>
<dbReference type="GO" id="GO:0009088">
    <property type="term" value="P:threonine biosynthetic process"/>
    <property type="evidence" value="ECO:0007669"/>
    <property type="project" value="UniProtKB-UniRule"/>
</dbReference>
<dbReference type="GO" id="GO:0004795">
    <property type="term" value="F:threonine synthase activity"/>
    <property type="evidence" value="ECO:0007669"/>
    <property type="project" value="UniProtKB-UniRule"/>
</dbReference>
<dbReference type="GO" id="GO:0006565">
    <property type="term" value="P:L-serine catabolic process"/>
    <property type="evidence" value="ECO:0007669"/>
    <property type="project" value="TreeGrafter"/>
</dbReference>
<evidence type="ECO:0000256" key="6">
    <source>
        <dbReference type="ARBA" id="ARBA00049144"/>
    </source>
</evidence>
<dbReference type="Proteomes" id="UP000295418">
    <property type="component" value="Unassembled WGS sequence"/>
</dbReference>
<evidence type="ECO:0000256" key="5">
    <source>
        <dbReference type="ARBA" id="ARBA00023239"/>
    </source>
</evidence>
<feature type="binding site" evidence="9">
    <location>
        <position position="139"/>
    </location>
    <ligand>
        <name>pyridoxal 5'-phosphate</name>
        <dbReference type="ChEBI" id="CHEBI:597326"/>
    </ligand>
</feature>
<sequence>MRIQCVDCGEQMKDWAVRCQCGGILEIKRDLSSLDRDYLLKLFNERLYERGTLYASGVWRYRELIAPELPQDILITRGEGNTGLYSSKSAADYAGIRQLQFKAQSENPSGSFKDNGMVVAVSHGLSLGKHRFACSSTGNTSASLSLYAAWSGTSSYIFAPAEHISAAKISQTAAYGGHLVRFHGTYDDGIHFLEQYADALDLYVCNSLNPYRIEGQKSIIFELAQQLNWSMPDWIAIPGGALSNVSALGKGLEDLFTLGLINKLPRIALIQAEGASPFHRMMQSNDTSLLPDSNPFTRASAMNIGNPPSWKKARHAIQLTNGITASVTDEEIMQAKQIIDRNGIGCEPASAATLAGIKKLRAIGVIDKDEHAVCILTGHLLKDIAALDELYSHDQTSQQAVELTQEQVSIKCY</sequence>
<dbReference type="InterPro" id="IPR004450">
    <property type="entry name" value="Thr_synthase-like"/>
</dbReference>
<comment type="pathway">
    <text evidence="8">Amino-acid biosynthesis; L-threonine biosynthesis; L-threonine from L-aspartate: step 5/5.</text>
</comment>
<dbReference type="GO" id="GO:0003941">
    <property type="term" value="F:L-serine ammonia-lyase activity"/>
    <property type="evidence" value="ECO:0007669"/>
    <property type="project" value="TreeGrafter"/>
</dbReference>
<dbReference type="OrthoDB" id="9778118at2"/>
<keyword evidence="5 8" id="KW-0456">Lyase</keyword>
<dbReference type="PIRSF" id="PIRSF038945">
    <property type="entry name" value="Thr_synthase"/>
    <property type="match status" value="1"/>
</dbReference>
<feature type="binding site" evidence="9">
    <location>
        <begin position="240"/>
        <end position="244"/>
    </location>
    <ligand>
        <name>pyridoxal 5'-phosphate</name>
        <dbReference type="ChEBI" id="CHEBI:597326"/>
    </ligand>
</feature>
<evidence type="ECO:0000313" key="13">
    <source>
        <dbReference type="Proteomes" id="UP000295418"/>
    </source>
</evidence>
<comment type="cofactor">
    <cofactor evidence="1 8 9">
        <name>pyridoxal 5'-phosphate</name>
        <dbReference type="ChEBI" id="CHEBI:597326"/>
    </cofactor>
</comment>
<dbReference type="EMBL" id="SKFG01000002">
    <property type="protein sequence ID" value="TCZ80148.1"/>
    <property type="molecule type" value="Genomic_DNA"/>
</dbReference>
<evidence type="ECO:0000256" key="8">
    <source>
        <dbReference type="PIRNR" id="PIRNR038945"/>
    </source>
</evidence>
<keyword evidence="4 8" id="KW-0663">Pyridoxal phosphate</keyword>